<dbReference type="PROSITE" id="PS50937">
    <property type="entry name" value="HTH_MERR_2"/>
    <property type="match status" value="1"/>
</dbReference>
<evidence type="ECO:0000256" key="1">
    <source>
        <dbReference type="ARBA" id="ARBA00023125"/>
    </source>
</evidence>
<dbReference type="InterPro" id="IPR047057">
    <property type="entry name" value="MerR_fam"/>
</dbReference>
<dbReference type="Proteomes" id="UP000287910">
    <property type="component" value="Unassembled WGS sequence"/>
</dbReference>
<dbReference type="AlphaFoldDB" id="A0A3S0WHE9"/>
<dbReference type="GO" id="GO:0003700">
    <property type="term" value="F:DNA-binding transcription factor activity"/>
    <property type="evidence" value="ECO:0007669"/>
    <property type="project" value="InterPro"/>
</dbReference>
<dbReference type="Gene3D" id="1.10.1660.10">
    <property type="match status" value="1"/>
</dbReference>
<name>A0A3S0WHE9_9BACI</name>
<evidence type="ECO:0000313" key="3">
    <source>
        <dbReference type="EMBL" id="RUL54712.1"/>
    </source>
</evidence>
<keyword evidence="4" id="KW-1185">Reference proteome</keyword>
<keyword evidence="1" id="KW-0238">DNA-binding</keyword>
<dbReference type="PRINTS" id="PR00040">
    <property type="entry name" value="HTHMERR"/>
</dbReference>
<comment type="caution">
    <text evidence="3">The sequence shown here is derived from an EMBL/GenBank/DDBJ whole genome shotgun (WGS) entry which is preliminary data.</text>
</comment>
<dbReference type="SUPFAM" id="SSF46955">
    <property type="entry name" value="Putative DNA-binding domain"/>
    <property type="match status" value="1"/>
</dbReference>
<evidence type="ECO:0000313" key="4">
    <source>
        <dbReference type="Proteomes" id="UP000287910"/>
    </source>
</evidence>
<accession>A0A3S0WHE9</accession>
<organism evidence="3 4">
    <name type="scientific">Lysinibacillus antri</name>
    <dbReference type="NCBI Taxonomy" id="2498145"/>
    <lineage>
        <taxon>Bacteria</taxon>
        <taxon>Bacillati</taxon>
        <taxon>Bacillota</taxon>
        <taxon>Bacilli</taxon>
        <taxon>Bacillales</taxon>
        <taxon>Bacillaceae</taxon>
        <taxon>Lysinibacillus</taxon>
    </lineage>
</organism>
<dbReference type="InterPro" id="IPR000551">
    <property type="entry name" value="MerR-type_HTH_dom"/>
</dbReference>
<dbReference type="EMBL" id="RYYR01000006">
    <property type="protein sequence ID" value="RUL54712.1"/>
    <property type="molecule type" value="Genomic_DNA"/>
</dbReference>
<evidence type="ECO:0000259" key="2">
    <source>
        <dbReference type="PROSITE" id="PS50937"/>
    </source>
</evidence>
<gene>
    <name evidence="3" type="ORF">EK386_05985</name>
</gene>
<dbReference type="InterPro" id="IPR009061">
    <property type="entry name" value="DNA-bd_dom_put_sf"/>
</dbReference>
<protein>
    <submittedName>
        <fullName evidence="3">MerR family transcriptional regulator</fullName>
    </submittedName>
</protein>
<dbReference type="SMART" id="SM00422">
    <property type="entry name" value="HTH_MERR"/>
    <property type="match status" value="1"/>
</dbReference>
<reference evidence="3 4" key="1">
    <citation type="submission" date="2018-12" db="EMBL/GenBank/DDBJ databases">
        <title>Lysinibacillus antri sp. nov., isolated from a cave soil.</title>
        <authorList>
            <person name="Narsing Rao M.P."/>
            <person name="Zhang H."/>
            <person name="Dong Z.-Y."/>
            <person name="Niu X.-K."/>
            <person name="Zhang K."/>
            <person name="Fang B.-Z."/>
            <person name="Kang Y.-Q."/>
            <person name="Xiao M."/>
            <person name="Li W.-J."/>
        </authorList>
    </citation>
    <scope>NUCLEOTIDE SEQUENCE [LARGE SCALE GENOMIC DNA]</scope>
    <source>
        <strain evidence="3 4">SYSU K30002</strain>
    </source>
</reference>
<sequence>MEKLKIGELAEITGITKRTIDYYTNLGLLKAERSTSNYRYYSSDSIERLREIEEMKANGMSLQDIKYSFEKEHQYEEIDIHEIRLHMQTLQSEVTTLLEQMKQQEQSTQNSIKNKVSTESAALMQSLLLLIT</sequence>
<dbReference type="GO" id="GO:0003677">
    <property type="term" value="F:DNA binding"/>
    <property type="evidence" value="ECO:0007669"/>
    <property type="project" value="UniProtKB-KW"/>
</dbReference>
<dbReference type="Pfam" id="PF13411">
    <property type="entry name" value="MerR_1"/>
    <property type="match status" value="1"/>
</dbReference>
<dbReference type="PANTHER" id="PTHR30204">
    <property type="entry name" value="REDOX-CYCLING DRUG-SENSING TRANSCRIPTIONAL ACTIVATOR SOXR"/>
    <property type="match status" value="1"/>
</dbReference>
<proteinExistence type="predicted"/>
<dbReference type="PANTHER" id="PTHR30204:SF95">
    <property type="entry name" value="HTH-TYPE TRANSCRIPTIONAL REGULATOR CUER"/>
    <property type="match status" value="1"/>
</dbReference>
<feature type="domain" description="HTH merR-type" evidence="2">
    <location>
        <begin position="3"/>
        <end position="71"/>
    </location>
</feature>